<dbReference type="EMBL" id="CP000806">
    <property type="protein sequence ID" value="ACB50360.1"/>
    <property type="molecule type" value="Genomic_DNA"/>
</dbReference>
<dbReference type="AlphaFoldDB" id="B1WT30"/>
<dbReference type="HOGENOM" id="CLU_130309_0_0_3"/>
<proteinExistence type="predicted"/>
<dbReference type="OrthoDB" id="479859at2"/>
<dbReference type="RefSeq" id="WP_009547093.1">
    <property type="nucleotide sequence ID" value="NC_010546.1"/>
</dbReference>
<accession>B1WT30</accession>
<dbReference type="eggNOG" id="COG2217">
    <property type="taxonomic scope" value="Bacteria"/>
</dbReference>
<dbReference type="Proteomes" id="UP000001203">
    <property type="component" value="Chromosome circular"/>
</dbReference>
<reference evidence="1 2" key="1">
    <citation type="journal article" date="2008" name="Proc. Natl. Acad. Sci. U.S.A.">
        <title>The genome of Cyanothece 51142, a unicellular diazotrophic cyanobacterium important in the marine nitrogen cycle.</title>
        <authorList>
            <person name="Welsh E.A."/>
            <person name="Liberton M."/>
            <person name="Stoeckel J."/>
            <person name="Loh T."/>
            <person name="Elvitigala T."/>
            <person name="Wang C."/>
            <person name="Wollam A."/>
            <person name="Fulton R.S."/>
            <person name="Clifton S.W."/>
            <person name="Jacobs J.M."/>
            <person name="Aurora R."/>
            <person name="Ghosh B.K."/>
            <person name="Sherman L.A."/>
            <person name="Smith R.D."/>
            <person name="Wilson R.K."/>
            <person name="Pakrasi H.B."/>
        </authorList>
    </citation>
    <scope>NUCLEOTIDE SEQUENCE [LARGE SCALE GENOMIC DNA]</scope>
    <source>
        <strain evidence="2">ATCC 51142 / BH68</strain>
    </source>
</reference>
<name>B1WT30_CROS5</name>
<dbReference type="STRING" id="43989.cce_1009"/>
<protein>
    <recommendedName>
        <fullName evidence="3">Metal ABC transporter ATPase</fullName>
    </recommendedName>
</protein>
<keyword evidence="2" id="KW-1185">Reference proteome</keyword>
<gene>
    <name evidence="1" type="ordered locus">cce_1009</name>
</gene>
<evidence type="ECO:0008006" key="3">
    <source>
        <dbReference type="Google" id="ProtNLM"/>
    </source>
</evidence>
<dbReference type="KEGG" id="cyt:cce_1009"/>
<organism evidence="1 2">
    <name type="scientific">Crocosphaera subtropica (strain ATCC 51142 / BH68)</name>
    <name type="common">Cyanothece sp. (strain ATCC 51142)</name>
    <dbReference type="NCBI Taxonomy" id="43989"/>
    <lineage>
        <taxon>Bacteria</taxon>
        <taxon>Bacillati</taxon>
        <taxon>Cyanobacteriota</taxon>
        <taxon>Cyanophyceae</taxon>
        <taxon>Oscillatoriophycideae</taxon>
        <taxon>Chroococcales</taxon>
        <taxon>Aphanothecaceae</taxon>
        <taxon>Crocosphaera</taxon>
        <taxon>Crocosphaera subtropica</taxon>
    </lineage>
</organism>
<evidence type="ECO:0000313" key="2">
    <source>
        <dbReference type="Proteomes" id="UP000001203"/>
    </source>
</evidence>
<evidence type="ECO:0000313" key="1">
    <source>
        <dbReference type="EMBL" id="ACB50360.1"/>
    </source>
</evidence>
<dbReference type="Pfam" id="PF19991">
    <property type="entry name" value="HMA_2"/>
    <property type="match status" value="1"/>
</dbReference>
<sequence>MNQASVATTDENQLQVAEEKLIQFLNDHSEIEMILPVILGIFITSRLQLRGANALIVNLAIASISRQIFTNLKNITPTVPVSSSNGVKTAKAQEDSLYTIVHSVPGRIRIKIPRLSQDIEFCEILSQLLAEDDHVIEARINRAAASVVIHYEAQGLSDVELGLRLLNLMNRAEEAVS</sequence>